<sequence>MTQSGQGNGPQEWGAATAPRAPLPPETPPGVSQGHAYPPMPSAPPPVPPGGAPQLGVWPVAEGSVGTPQAESGTRAGRHAGVPAGESEATTVLPPVTGAGEATTVLPPVGSASEATTVLPPIGGGAGEATTVLPPVTGAGEATTVLPPVGGAGEATTVLPPVGGAGEATTVLPPIGGGAAGAGEATTVLPPVGGNAASPQAPGGGHTPAAPFSVIAPPGERTPPAEFDTLFRAATPTQQLPPVPAAGTPAPAPAPAPVGAAAPRPRSRRAAPAPAPAPASGPAPAGPAGRRKTLLIGAAVVGGCIVAGLGVGALLSGDGDGKKQPQPAGASVPAAGPATSAPASASPSAAASATPADPVQAQAKALDALLKDSNNSRDAVIKAVDSVKDCKNLDNAASDLRAAAKERNTLVTRLGKTATDQLPNHDDLTAQLTRAWQSSGTADSKYATWAKQADSKKGCVKGHARPTKDSVAGDRASADATDAKKRAAALWNPIAEKYGLPKREWSQL</sequence>
<feature type="region of interest" description="Disordered" evidence="1">
    <location>
        <begin position="1"/>
        <end position="154"/>
    </location>
</feature>
<protein>
    <submittedName>
        <fullName evidence="3">Uncharacterized protein</fullName>
    </submittedName>
</protein>
<evidence type="ECO:0000313" key="3">
    <source>
        <dbReference type="EMBL" id="GHF47430.1"/>
    </source>
</evidence>
<dbReference type="RefSeq" id="WP_190130132.1">
    <property type="nucleotide sequence ID" value="NZ_BNBD01000005.1"/>
</dbReference>
<feature type="region of interest" description="Disordered" evidence="1">
    <location>
        <begin position="175"/>
        <end position="289"/>
    </location>
</feature>
<name>A0A919B2V4_9ACTN</name>
<feature type="compositionally biased region" description="Pro residues" evidence="1">
    <location>
        <begin position="239"/>
        <end position="256"/>
    </location>
</feature>
<feature type="region of interest" description="Disordered" evidence="1">
    <location>
        <begin position="318"/>
        <end position="360"/>
    </location>
</feature>
<dbReference type="Proteomes" id="UP000638313">
    <property type="component" value="Unassembled WGS sequence"/>
</dbReference>
<feature type="transmembrane region" description="Helical" evidence="2">
    <location>
        <begin position="294"/>
        <end position="315"/>
    </location>
</feature>
<keyword evidence="2" id="KW-0812">Transmembrane</keyword>
<evidence type="ECO:0000313" key="4">
    <source>
        <dbReference type="Proteomes" id="UP000638313"/>
    </source>
</evidence>
<accession>A0A919B2V4</accession>
<comment type="caution">
    <text evidence="3">The sequence shown here is derived from an EMBL/GenBank/DDBJ whole genome shotgun (WGS) entry which is preliminary data.</text>
</comment>
<organism evidence="3 4">
    <name type="scientific">Streptomyces mashuensis</name>
    <dbReference type="NCBI Taxonomy" id="33904"/>
    <lineage>
        <taxon>Bacteria</taxon>
        <taxon>Bacillati</taxon>
        <taxon>Actinomycetota</taxon>
        <taxon>Actinomycetes</taxon>
        <taxon>Kitasatosporales</taxon>
        <taxon>Streptomycetaceae</taxon>
        <taxon>Streptomyces</taxon>
    </lineage>
</organism>
<proteinExistence type="predicted"/>
<reference evidence="3" key="1">
    <citation type="journal article" date="2014" name="Int. J. Syst. Evol. Microbiol.">
        <title>Complete genome sequence of Corynebacterium casei LMG S-19264T (=DSM 44701T), isolated from a smear-ripened cheese.</title>
        <authorList>
            <consortium name="US DOE Joint Genome Institute (JGI-PGF)"/>
            <person name="Walter F."/>
            <person name="Albersmeier A."/>
            <person name="Kalinowski J."/>
            <person name="Ruckert C."/>
        </authorList>
    </citation>
    <scope>NUCLEOTIDE SEQUENCE</scope>
    <source>
        <strain evidence="3">JCM 4059</strain>
    </source>
</reference>
<dbReference type="AlphaFoldDB" id="A0A919B2V4"/>
<evidence type="ECO:0000256" key="1">
    <source>
        <dbReference type="SAM" id="MobiDB-lite"/>
    </source>
</evidence>
<feature type="compositionally biased region" description="Pro residues" evidence="1">
    <location>
        <begin position="273"/>
        <end position="285"/>
    </location>
</feature>
<reference evidence="3" key="2">
    <citation type="submission" date="2020-09" db="EMBL/GenBank/DDBJ databases">
        <authorList>
            <person name="Sun Q."/>
            <person name="Ohkuma M."/>
        </authorList>
    </citation>
    <scope>NUCLEOTIDE SEQUENCE</scope>
    <source>
        <strain evidence="3">JCM 4059</strain>
    </source>
</reference>
<keyword evidence="2" id="KW-0472">Membrane</keyword>
<feature type="region of interest" description="Disordered" evidence="1">
    <location>
        <begin position="455"/>
        <end position="485"/>
    </location>
</feature>
<keyword evidence="4" id="KW-1185">Reference proteome</keyword>
<keyword evidence="2" id="KW-1133">Transmembrane helix</keyword>
<evidence type="ECO:0000256" key="2">
    <source>
        <dbReference type="SAM" id="Phobius"/>
    </source>
</evidence>
<gene>
    <name evidence="3" type="ORF">GCM10010218_31000</name>
</gene>
<feature type="compositionally biased region" description="Pro residues" evidence="1">
    <location>
        <begin position="38"/>
        <end position="51"/>
    </location>
</feature>
<dbReference type="EMBL" id="BNBD01000005">
    <property type="protein sequence ID" value="GHF47430.1"/>
    <property type="molecule type" value="Genomic_DNA"/>
</dbReference>
<feature type="compositionally biased region" description="Low complexity" evidence="1">
    <location>
        <begin position="325"/>
        <end position="360"/>
    </location>
</feature>